<feature type="compositionally biased region" description="Basic residues" evidence="3">
    <location>
        <begin position="238"/>
        <end position="247"/>
    </location>
</feature>
<dbReference type="GeneTree" id="ENSGT01050000244808"/>
<evidence type="ECO:0000256" key="2">
    <source>
        <dbReference type="ARBA" id="ARBA00023180"/>
    </source>
</evidence>
<dbReference type="InterPro" id="IPR013783">
    <property type="entry name" value="Ig-like_fold"/>
</dbReference>
<feature type="domain" description="Ig-like" evidence="5">
    <location>
        <begin position="37"/>
        <end position="111"/>
    </location>
</feature>
<evidence type="ECO:0000259" key="5">
    <source>
        <dbReference type="PROSITE" id="PS50835"/>
    </source>
</evidence>
<dbReference type="Proteomes" id="UP000694425">
    <property type="component" value="Unplaced"/>
</dbReference>
<keyword evidence="1 4" id="KW-0732">Signal</keyword>
<evidence type="ECO:0000256" key="4">
    <source>
        <dbReference type="SAM" id="SignalP"/>
    </source>
</evidence>
<proteinExistence type="predicted"/>
<dbReference type="Ensembl" id="ENSNVIT00000020576.1">
    <property type="protein sequence ID" value="ENSNVIP00000017648.1"/>
    <property type="gene ID" value="ENSNVIG00000013823.1"/>
</dbReference>
<dbReference type="AlphaFoldDB" id="A0A8C7B280"/>
<feature type="signal peptide" evidence="4">
    <location>
        <begin position="1"/>
        <end position="22"/>
    </location>
</feature>
<dbReference type="InterPro" id="IPR007110">
    <property type="entry name" value="Ig-like_dom"/>
</dbReference>
<sequence>PRWPSLFFQLVLVVSLHEEITHETFIAYKVLEVFPRGRRVVITCHSPQAPPPVTYSLWAGQGTEVAKKVVKTGDPASFSINITLKSRPDLLSYSCQAASPEGTHSASTKLQMYWELWTKPVSQLQANFTLLDRGSGPRVEISCHVSSGSPPITYSLVGKDGTIHMQQRPNYGQPAKFTFTLTNKSTRLQCQAENDISVQFSPFKLVPPGERAPLFPDGPLALPGRATGWKSSALSWPRARKGPGKGC</sequence>
<dbReference type="Gene3D" id="2.60.40.10">
    <property type="entry name" value="Immunoglobulins"/>
    <property type="match status" value="1"/>
</dbReference>
<feature type="region of interest" description="Disordered" evidence="3">
    <location>
        <begin position="226"/>
        <end position="247"/>
    </location>
</feature>
<dbReference type="PROSITE" id="PS50835">
    <property type="entry name" value="IG_LIKE"/>
    <property type="match status" value="1"/>
</dbReference>
<feature type="chain" id="PRO_5034624894" evidence="4">
    <location>
        <begin position="23"/>
        <end position="247"/>
    </location>
</feature>
<keyword evidence="2" id="KW-0325">Glycoprotein</keyword>
<reference evidence="6" key="2">
    <citation type="submission" date="2025-09" db="UniProtKB">
        <authorList>
            <consortium name="Ensembl"/>
        </authorList>
    </citation>
    <scope>IDENTIFICATION</scope>
</reference>
<evidence type="ECO:0000256" key="3">
    <source>
        <dbReference type="SAM" id="MobiDB-lite"/>
    </source>
</evidence>
<reference evidence="6" key="1">
    <citation type="submission" date="2025-08" db="UniProtKB">
        <authorList>
            <consortium name="Ensembl"/>
        </authorList>
    </citation>
    <scope>IDENTIFICATION</scope>
</reference>
<protein>
    <submittedName>
        <fullName evidence="6">Chromosome 17 open reading frame 99</fullName>
    </submittedName>
</protein>
<dbReference type="SUPFAM" id="SSF48726">
    <property type="entry name" value="Immunoglobulin"/>
    <property type="match status" value="2"/>
</dbReference>
<evidence type="ECO:0000256" key="1">
    <source>
        <dbReference type="ARBA" id="ARBA00022729"/>
    </source>
</evidence>
<accession>A0A8C7B280</accession>
<evidence type="ECO:0000313" key="7">
    <source>
        <dbReference type="Proteomes" id="UP000694425"/>
    </source>
</evidence>
<evidence type="ECO:0000313" key="6">
    <source>
        <dbReference type="Ensembl" id="ENSNVIP00000017648.1"/>
    </source>
</evidence>
<organism evidence="6 7">
    <name type="scientific">Neovison vison</name>
    <name type="common">American mink</name>
    <name type="synonym">Mustela vison</name>
    <dbReference type="NCBI Taxonomy" id="452646"/>
    <lineage>
        <taxon>Eukaryota</taxon>
        <taxon>Metazoa</taxon>
        <taxon>Chordata</taxon>
        <taxon>Craniata</taxon>
        <taxon>Vertebrata</taxon>
        <taxon>Euteleostomi</taxon>
        <taxon>Mammalia</taxon>
        <taxon>Eutheria</taxon>
        <taxon>Laurasiatheria</taxon>
        <taxon>Carnivora</taxon>
        <taxon>Caniformia</taxon>
        <taxon>Musteloidea</taxon>
        <taxon>Mustelidae</taxon>
        <taxon>Mustelinae</taxon>
        <taxon>Neogale</taxon>
    </lineage>
</organism>
<dbReference type="Pfam" id="PF17736">
    <property type="entry name" value="Ig_C17orf99"/>
    <property type="match status" value="2"/>
</dbReference>
<dbReference type="InterPro" id="IPR040878">
    <property type="entry name" value="IL-40-like_Ig"/>
</dbReference>
<keyword evidence="7" id="KW-1185">Reference proteome</keyword>
<name>A0A8C7B280_NEOVI</name>
<dbReference type="InterPro" id="IPR036179">
    <property type="entry name" value="Ig-like_dom_sf"/>
</dbReference>